<evidence type="ECO:0000313" key="2">
    <source>
        <dbReference type="EMBL" id="MFD3265527.1"/>
    </source>
</evidence>
<dbReference type="EMBL" id="JAOTJD010000034">
    <property type="protein sequence ID" value="MFD3265527.1"/>
    <property type="molecule type" value="Genomic_DNA"/>
</dbReference>
<reference evidence="2 3" key="1">
    <citation type="submission" date="2022-09" db="EMBL/GenBank/DDBJ databases">
        <title>New species of Phenylobacterium.</title>
        <authorList>
            <person name="Mieszkin S."/>
        </authorList>
    </citation>
    <scope>NUCLEOTIDE SEQUENCE [LARGE SCALE GENOMIC DNA]</scope>
    <source>
        <strain evidence="2 3">HK31-G</strain>
    </source>
</reference>
<organism evidence="2 3">
    <name type="scientific">Phenylobacterium ferrooxidans</name>
    <dbReference type="NCBI Taxonomy" id="2982689"/>
    <lineage>
        <taxon>Bacteria</taxon>
        <taxon>Pseudomonadati</taxon>
        <taxon>Pseudomonadota</taxon>
        <taxon>Alphaproteobacteria</taxon>
        <taxon>Caulobacterales</taxon>
        <taxon>Caulobacteraceae</taxon>
        <taxon>Phenylobacterium</taxon>
    </lineage>
</organism>
<feature type="chain" id="PRO_5046323337" description="Rap1a immunity protein domain-containing protein" evidence="1">
    <location>
        <begin position="25"/>
        <end position="124"/>
    </location>
</feature>
<proteinExistence type="predicted"/>
<protein>
    <recommendedName>
        <fullName evidence="4">Rap1a immunity protein domain-containing protein</fullName>
    </recommendedName>
</protein>
<name>A0ABW6CZA3_9CAUL</name>
<gene>
    <name evidence="2" type="ORF">OCL97_16335</name>
</gene>
<evidence type="ECO:0000256" key="1">
    <source>
        <dbReference type="SAM" id="SignalP"/>
    </source>
</evidence>
<dbReference type="RefSeq" id="WP_377370937.1">
    <property type="nucleotide sequence ID" value="NZ_JAOTJD010000034.1"/>
</dbReference>
<keyword evidence="3" id="KW-1185">Reference proteome</keyword>
<accession>A0ABW6CZA3</accession>
<feature type="signal peptide" evidence="1">
    <location>
        <begin position="1"/>
        <end position="24"/>
    </location>
</feature>
<comment type="caution">
    <text evidence="2">The sequence shown here is derived from an EMBL/GenBank/DDBJ whole genome shotgun (WGS) entry which is preliminary data.</text>
</comment>
<sequence length="124" mass="13076">MRRTTLLSLALGAALAGSGPGAQAVETFPTGADFVAGCAATPSNEDCTGAVLHVEQVVNDRDNPNATCDGGIDGLLQARDSAELERRLTQRVVAVVAWLKLHPEYDRMSYGDAIWAGLKGAYCR</sequence>
<keyword evidence="1" id="KW-0732">Signal</keyword>
<dbReference type="Proteomes" id="UP001598130">
    <property type="component" value="Unassembled WGS sequence"/>
</dbReference>
<evidence type="ECO:0008006" key="4">
    <source>
        <dbReference type="Google" id="ProtNLM"/>
    </source>
</evidence>
<evidence type="ECO:0000313" key="3">
    <source>
        <dbReference type="Proteomes" id="UP001598130"/>
    </source>
</evidence>